<evidence type="ECO:0000256" key="3">
    <source>
        <dbReference type="ARBA" id="ARBA00029447"/>
    </source>
</evidence>
<dbReference type="Pfam" id="PF00015">
    <property type="entry name" value="MCPsignal"/>
    <property type="match status" value="1"/>
</dbReference>
<dbReference type="Gene3D" id="1.10.287.950">
    <property type="entry name" value="Methyl-accepting chemotaxis protein"/>
    <property type="match status" value="1"/>
</dbReference>
<dbReference type="CDD" id="cd11386">
    <property type="entry name" value="MCP_signal"/>
    <property type="match status" value="1"/>
</dbReference>
<dbReference type="SUPFAM" id="SSF58104">
    <property type="entry name" value="Methyl-accepting chemotaxis protein (MCP) signaling domain"/>
    <property type="match status" value="1"/>
</dbReference>
<dbReference type="RefSeq" id="WP_237464543.1">
    <property type="nucleotide sequence ID" value="NZ_CAKLDI010000001.1"/>
</dbReference>
<dbReference type="Gene3D" id="6.10.340.10">
    <property type="match status" value="1"/>
</dbReference>
<comment type="caution">
    <text evidence="7">The sequence shown here is derived from an EMBL/GenBank/DDBJ whole genome shotgun (WGS) entry which is preliminary data.</text>
</comment>
<dbReference type="PANTHER" id="PTHR32089">
    <property type="entry name" value="METHYL-ACCEPTING CHEMOTAXIS PROTEIN MCPB"/>
    <property type="match status" value="1"/>
</dbReference>
<dbReference type="SMART" id="SM00304">
    <property type="entry name" value="HAMP"/>
    <property type="match status" value="2"/>
</dbReference>
<organism evidence="7 8">
    <name type="scientific">Vibrio stylophorae</name>
    <dbReference type="NCBI Taxonomy" id="659351"/>
    <lineage>
        <taxon>Bacteria</taxon>
        <taxon>Pseudomonadati</taxon>
        <taxon>Pseudomonadota</taxon>
        <taxon>Gammaproteobacteria</taxon>
        <taxon>Vibrionales</taxon>
        <taxon>Vibrionaceae</taxon>
        <taxon>Vibrio</taxon>
    </lineage>
</organism>
<sequence length="538" mass="58041">MKLTVKQKLMLSFGSVIALMVLTVGFIFTQVRSAHNISQTIEKSDVPSLVQLLFLVDEVGDVQKATLAYIQGDEDAKAGIHSNYQQFETYFNVLYPLQVNNPGDQQKLDRVKSLMSQYMADLESKILPRVNGVTDSVVIYADIKQLDQRYLVELESTLDGLVDNEILESEKALAGLTNNLTTIEQGMLIATLIAALVASVIAYRLSNSLIRRIEALDQTSRRIAQGDLTMAPLHDNSGDELAHLASSVNEMQNSLRSLIGSISEVGAQVQDVTISLSQASDAIVDGANQQASKSHLIATASEELSLTISEVSQHSTDTADSANQSGDAAQNGQHVIAEMVTNIQQVSTQMEDLSGKMEQLGQRSEEIGSVIKVIKDIAEQTNLLALNAAIEAARAGEFGRGFAVVADEVRALAERTTKATQEVSNIIEAIQQGTREAVNHSEESRALVEIGVTQSAGAGSALEQIVASTEEVMSKIHTIATATEEQSHVTREIASDVTVINDLSQQALAHASESSASVSQLTVRVQELEALINRFRLS</sequence>
<dbReference type="PROSITE" id="PS50885">
    <property type="entry name" value="HAMP"/>
    <property type="match status" value="1"/>
</dbReference>
<dbReference type="EMBL" id="CAKLDI010000001">
    <property type="protein sequence ID" value="CAH0532606.1"/>
    <property type="molecule type" value="Genomic_DNA"/>
</dbReference>
<dbReference type="PANTHER" id="PTHR32089:SF112">
    <property type="entry name" value="LYSOZYME-LIKE PROTEIN-RELATED"/>
    <property type="match status" value="1"/>
</dbReference>
<accession>A0ABM8ZQW8</accession>
<comment type="subcellular location">
    <subcellularLocation>
        <location evidence="1">Membrane</location>
    </subcellularLocation>
</comment>
<dbReference type="Proteomes" id="UP000838672">
    <property type="component" value="Unassembled WGS sequence"/>
</dbReference>
<keyword evidence="2 4" id="KW-0807">Transducer</keyword>
<evidence type="ECO:0008006" key="9">
    <source>
        <dbReference type="Google" id="ProtNLM"/>
    </source>
</evidence>
<dbReference type="InterPro" id="IPR004089">
    <property type="entry name" value="MCPsignal_dom"/>
</dbReference>
<keyword evidence="8" id="KW-1185">Reference proteome</keyword>
<dbReference type="CDD" id="cd06225">
    <property type="entry name" value="HAMP"/>
    <property type="match status" value="1"/>
</dbReference>
<feature type="domain" description="HAMP" evidence="6">
    <location>
        <begin position="207"/>
        <end position="260"/>
    </location>
</feature>
<dbReference type="PROSITE" id="PS50111">
    <property type="entry name" value="CHEMOTAXIS_TRANSDUC_2"/>
    <property type="match status" value="1"/>
</dbReference>
<comment type="similarity">
    <text evidence="3">Belongs to the methyl-accepting chemotaxis (MCP) protein family.</text>
</comment>
<proteinExistence type="inferred from homology"/>
<evidence type="ECO:0000259" key="5">
    <source>
        <dbReference type="PROSITE" id="PS50111"/>
    </source>
</evidence>
<evidence type="ECO:0000313" key="7">
    <source>
        <dbReference type="EMBL" id="CAH0532606.1"/>
    </source>
</evidence>
<dbReference type="InterPro" id="IPR003660">
    <property type="entry name" value="HAMP_dom"/>
</dbReference>
<evidence type="ECO:0000259" key="6">
    <source>
        <dbReference type="PROSITE" id="PS50885"/>
    </source>
</evidence>
<dbReference type="PRINTS" id="PR00260">
    <property type="entry name" value="CHEMTRNSDUCR"/>
</dbReference>
<protein>
    <recommendedName>
        <fullName evidence="9">Methyl-accepting chemotaxis protein</fullName>
    </recommendedName>
</protein>
<evidence type="ECO:0000256" key="1">
    <source>
        <dbReference type="ARBA" id="ARBA00004370"/>
    </source>
</evidence>
<evidence type="ECO:0000313" key="8">
    <source>
        <dbReference type="Proteomes" id="UP000838672"/>
    </source>
</evidence>
<dbReference type="Pfam" id="PF00672">
    <property type="entry name" value="HAMP"/>
    <property type="match status" value="1"/>
</dbReference>
<feature type="domain" description="Methyl-accepting transducer" evidence="5">
    <location>
        <begin position="265"/>
        <end position="501"/>
    </location>
</feature>
<dbReference type="SMART" id="SM00283">
    <property type="entry name" value="MA"/>
    <property type="match status" value="1"/>
</dbReference>
<dbReference type="InterPro" id="IPR004090">
    <property type="entry name" value="Chemotax_Me-accpt_rcpt"/>
</dbReference>
<reference evidence="7" key="1">
    <citation type="submission" date="2021-11" db="EMBL/GenBank/DDBJ databases">
        <authorList>
            <person name="Rodrigo-Torres L."/>
            <person name="Arahal R. D."/>
            <person name="Lucena T."/>
        </authorList>
    </citation>
    <scope>NUCLEOTIDE SEQUENCE</scope>
    <source>
        <strain evidence="7">CECT 7929</strain>
    </source>
</reference>
<evidence type="ECO:0000256" key="4">
    <source>
        <dbReference type="PROSITE-ProRule" id="PRU00284"/>
    </source>
</evidence>
<gene>
    <name evidence="7" type="ORF">VST7929_00445</name>
</gene>
<evidence type="ECO:0000256" key="2">
    <source>
        <dbReference type="ARBA" id="ARBA00023224"/>
    </source>
</evidence>
<name>A0ABM8ZQW8_9VIBR</name>